<evidence type="ECO:0000313" key="3">
    <source>
        <dbReference type="EMBL" id="AKG05296.1"/>
    </source>
</evidence>
<sequence>MNNLERKLESALKEITRLKDENQKLKELLAKHKIPVSNNQDKHIQPMARSEILQKRITIFRSLFKGRTDVYAVHWGENGESNYAPARIYEPRKLYKERELLPLTDNVIEDHLRGNKTIGIYPLLKDETCWFLAVDFDKKDWQKDAITFIGVCNDVGVPASMEISRSGDGCHVWIFFSDKIEAKIARRLGNLLMNRTLEKRYETGVDSFDRFFPNQDTMPKGGFGNLIALPLQQFPRKNGYSVFVNEKFEPYMDQWTYLESVKKVSKKKVESILVEHNNSSNFTVKSEPTSYDVNIPSEITLIRKNGIYIPKNKLPSNIMNELIKLAVINNPEFYKAQSKRLSTHRIPRKIDCSYEMDDSVVIPRGCLGDIKAILSRNKIKFYIDDQTNKGSSHNIHFLGSLLPKQNEAVYAMKISSCGVLSAATGFGKTVVAAALIAERNINTLIIVHTKQLLTQWKESLKSFLKLDGNQVGQIGGGKKKPTGKVDIAMIQTLSRSEDMREKAKGYGQVIVDECHHISAVGFEKVLREVEAAYVHGLTATPTRKDGLQKIVAMQCGEICYKVTAKSQAKLHPFDHVLITRFTSFKNNDDSIQKVYTNLAINEQRNKLIFNDVLRELENNAYPIILTERIEHVNELKKLFEGFAKNIIVLTGKLSKQEEKDRLKLLENLPDNEERLIIATGKYIGEGFDNARLDTLFLAMPIAWKGTLQQYVGRIHRVHTDKNVVKVYDYVDYQVPELKNMYEKRMQGYKSMGYKVQGGEENSSGQQMKLF</sequence>
<dbReference type="PANTHER" id="PTHR47396">
    <property type="entry name" value="TYPE I RESTRICTION ENZYME ECOKI R PROTEIN"/>
    <property type="match status" value="1"/>
</dbReference>
<dbReference type="KEGG" id="sje:AAV35_011225"/>
<dbReference type="GO" id="GO:0016787">
    <property type="term" value="F:hydrolase activity"/>
    <property type="evidence" value="ECO:0007669"/>
    <property type="project" value="InterPro"/>
</dbReference>
<dbReference type="EMBL" id="CP011361">
    <property type="protein sequence ID" value="AKG05296.1"/>
    <property type="molecule type" value="Genomic_DNA"/>
</dbReference>
<organism evidence="4 5">
    <name type="scientific">Salimicrobium jeotgali</name>
    <dbReference type="NCBI Taxonomy" id="1230341"/>
    <lineage>
        <taxon>Bacteria</taxon>
        <taxon>Bacillati</taxon>
        <taxon>Bacillota</taxon>
        <taxon>Bacilli</taxon>
        <taxon>Bacillales</taxon>
        <taxon>Bacillaceae</taxon>
        <taxon>Salimicrobium</taxon>
    </lineage>
</organism>
<dbReference type="Proteomes" id="UP000092654">
    <property type="component" value="Chromosome"/>
</dbReference>
<keyword evidence="1" id="KW-0175">Coiled coil</keyword>
<keyword evidence="3" id="KW-0540">Nuclease</keyword>
<dbReference type="InterPro" id="IPR006935">
    <property type="entry name" value="Helicase/UvrB_N"/>
</dbReference>
<dbReference type="SMART" id="SM00487">
    <property type="entry name" value="DEXDc"/>
    <property type="match status" value="1"/>
</dbReference>
<dbReference type="GO" id="GO:0003677">
    <property type="term" value="F:DNA binding"/>
    <property type="evidence" value="ECO:0007669"/>
    <property type="project" value="InterPro"/>
</dbReference>
<dbReference type="GO" id="GO:0005829">
    <property type="term" value="C:cytosol"/>
    <property type="evidence" value="ECO:0007669"/>
    <property type="project" value="TreeGrafter"/>
</dbReference>
<dbReference type="SUPFAM" id="SSF52540">
    <property type="entry name" value="P-loop containing nucleoside triphosphate hydrolases"/>
    <property type="match status" value="2"/>
</dbReference>
<dbReference type="eggNOG" id="COG1061">
    <property type="taxonomic scope" value="Bacteria"/>
</dbReference>
<dbReference type="Proteomes" id="UP000011746">
    <property type="component" value="Unassembled WGS sequence"/>
</dbReference>
<evidence type="ECO:0000313" key="4">
    <source>
        <dbReference type="EMBL" id="EKE30866.1"/>
    </source>
</evidence>
<dbReference type="PATRIC" id="fig|1230341.3.peg.2319"/>
<keyword evidence="3" id="KW-0378">Hydrolase</keyword>
<dbReference type="OrthoDB" id="9802848at2"/>
<dbReference type="eggNOG" id="COG4951">
    <property type="taxonomic scope" value="Bacteria"/>
</dbReference>
<evidence type="ECO:0000313" key="5">
    <source>
        <dbReference type="Proteomes" id="UP000011746"/>
    </source>
</evidence>
<evidence type="ECO:0000256" key="1">
    <source>
        <dbReference type="SAM" id="Coils"/>
    </source>
</evidence>
<dbReference type="STRING" id="1230341.AAV35_011225"/>
<reference evidence="3" key="3">
    <citation type="submission" date="2016-11" db="EMBL/GenBank/DDBJ databases">
        <title>Salimicrobium jeotgali MJ3, isolated from Myulchi jeot, a traditional Korean fermented seafood.</title>
        <authorList>
            <person name="Kim K.H."/>
            <person name="Jeon C.O."/>
            <person name="Jin H.M."/>
        </authorList>
    </citation>
    <scope>NUCLEOTIDE SEQUENCE</scope>
    <source>
        <strain evidence="3">MJ3</strain>
    </source>
</reference>
<keyword evidence="3" id="KW-0255">Endonuclease</keyword>
<keyword evidence="5" id="KW-1185">Reference proteome</keyword>
<dbReference type="PROSITE" id="PS51192">
    <property type="entry name" value="HELICASE_ATP_BIND_1"/>
    <property type="match status" value="1"/>
</dbReference>
<gene>
    <name evidence="3" type="ORF">AAV35_011225</name>
    <name evidence="4" type="ORF">MJ3_11375</name>
</gene>
<evidence type="ECO:0000313" key="6">
    <source>
        <dbReference type="Proteomes" id="UP000092654"/>
    </source>
</evidence>
<dbReference type="RefSeq" id="WP_008591684.1">
    <property type="nucleotide sequence ID" value="NZ_AMPQ01000022.1"/>
</dbReference>
<reference evidence="4 5" key="1">
    <citation type="journal article" date="2012" name="J. Bacteriol.">
        <title>Draft Genome Sequence of Salimicrobium sp. Strain MJ3, Isolated from Myulchi-Jeot, Korean Fermented Seafood.</title>
        <authorList>
            <person name="Lee S.H."/>
            <person name="Jung J.Y."/>
            <person name="Jeon C.O."/>
        </authorList>
    </citation>
    <scope>NUCLEOTIDE SEQUENCE [LARGE SCALE GENOMIC DNA]</scope>
    <source>
        <strain evidence="4 5">MJ3</strain>
    </source>
</reference>
<proteinExistence type="predicted"/>
<evidence type="ECO:0000259" key="2">
    <source>
        <dbReference type="PROSITE" id="PS51192"/>
    </source>
</evidence>
<dbReference type="CDD" id="cd17926">
    <property type="entry name" value="DEXHc_RE"/>
    <property type="match status" value="1"/>
</dbReference>
<dbReference type="EMBL" id="AMPQ01000022">
    <property type="protein sequence ID" value="EKE30866.1"/>
    <property type="molecule type" value="Genomic_DNA"/>
</dbReference>
<name>K2FIE6_9BACI</name>
<dbReference type="InterPro" id="IPR050742">
    <property type="entry name" value="Helicase_Restrict-Modif_Enz"/>
</dbReference>
<feature type="coiled-coil region" evidence="1">
    <location>
        <begin position="1"/>
        <end position="28"/>
    </location>
</feature>
<dbReference type="Pfam" id="PF22548">
    <property type="entry name" value="AEP-TOTE"/>
    <property type="match status" value="1"/>
</dbReference>
<dbReference type="CDD" id="cd18785">
    <property type="entry name" value="SF2_C"/>
    <property type="match status" value="1"/>
</dbReference>
<protein>
    <submittedName>
        <fullName evidence="3">Restriction endonuclease subunit R</fullName>
    </submittedName>
    <submittedName>
        <fullName evidence="4">Type III restriction protein res subunit</fullName>
    </submittedName>
</protein>
<dbReference type="InterPro" id="IPR014001">
    <property type="entry name" value="Helicase_ATP-bd"/>
</dbReference>
<dbReference type="Pfam" id="PF04851">
    <property type="entry name" value="ResIII"/>
    <property type="match status" value="1"/>
</dbReference>
<dbReference type="Gene3D" id="3.40.50.300">
    <property type="entry name" value="P-loop containing nucleotide triphosphate hydrolases"/>
    <property type="match status" value="2"/>
</dbReference>
<dbReference type="InterPro" id="IPR027417">
    <property type="entry name" value="P-loop_NTPase"/>
</dbReference>
<dbReference type="AlphaFoldDB" id="K2FIE6"/>
<reference evidence="6" key="2">
    <citation type="submission" date="2015-06" db="EMBL/GenBank/DDBJ databases">
        <title>Salimicrobium jeotgali MJ3, isolated from Myulchi jeot, a traditional Korean fermented seafood.</title>
        <authorList>
            <person name="Kim K.H."/>
            <person name="Jeon C.O."/>
            <person name="Jin H.M."/>
        </authorList>
    </citation>
    <scope>NUCLEOTIDE SEQUENCE [LARGE SCALE GENOMIC DNA]</scope>
    <source>
        <strain evidence="6">MJ3</strain>
    </source>
</reference>
<dbReference type="GO" id="GO:0005524">
    <property type="term" value="F:ATP binding"/>
    <property type="evidence" value="ECO:0007669"/>
    <property type="project" value="InterPro"/>
</dbReference>
<accession>K2FIE6</accession>
<dbReference type="PANTHER" id="PTHR47396:SF1">
    <property type="entry name" value="ATP-DEPENDENT HELICASE IRC3-RELATED"/>
    <property type="match status" value="1"/>
</dbReference>
<feature type="domain" description="Helicase ATP-binding" evidence="2">
    <location>
        <begin position="409"/>
        <end position="545"/>
    </location>
</feature>
<dbReference type="GO" id="GO:0004519">
    <property type="term" value="F:endonuclease activity"/>
    <property type="evidence" value="ECO:0007669"/>
    <property type="project" value="UniProtKB-KW"/>
</dbReference>
<dbReference type="InterPro" id="IPR054347">
    <property type="entry name" value="TOTE_primase"/>
</dbReference>